<dbReference type="Proteomes" id="UP001589844">
    <property type="component" value="Unassembled WGS sequence"/>
</dbReference>
<proteinExistence type="predicted"/>
<evidence type="ECO:0000313" key="2">
    <source>
        <dbReference type="Proteomes" id="UP001589844"/>
    </source>
</evidence>
<protein>
    <submittedName>
        <fullName evidence="1">Uncharacterized protein</fullName>
    </submittedName>
</protein>
<dbReference type="EMBL" id="JBHLXJ010000009">
    <property type="protein sequence ID" value="MFC0350178.1"/>
    <property type="molecule type" value="Genomic_DNA"/>
</dbReference>
<sequence>MRFFLCFLSVVVLEGVLMQELKAQTASLSSRNAGAGCLWKPYEFKELGVRLLFKDCKDPAAHYELHQEGDWIKMRRPSDPVTFGSQYLLRVLSKPAEQAIKDAIQKQFVEQIVINDATDKRKNKRDQIAARKQCSVIPKAQWKDYLLTQRFEIMPKPGKYRRQIDRELQQGPRDFGCGEYGAGQATTYFEYHPQQSKTKFIYVNFGWDDDALFDEKTIEFF</sequence>
<accession>A0ABV6IEC7</accession>
<keyword evidence="2" id="KW-1185">Reference proteome</keyword>
<reference evidence="1 2" key="1">
    <citation type="submission" date="2024-09" db="EMBL/GenBank/DDBJ databases">
        <authorList>
            <person name="Sun Q."/>
            <person name="Mori K."/>
        </authorList>
    </citation>
    <scope>NUCLEOTIDE SEQUENCE [LARGE SCALE GENOMIC DNA]</scope>
    <source>
        <strain evidence="1 2">CCM 8677</strain>
    </source>
</reference>
<name>A0ABV6IEC7_9BURK</name>
<comment type="caution">
    <text evidence="1">The sequence shown here is derived from an EMBL/GenBank/DDBJ whole genome shotgun (WGS) entry which is preliminary data.</text>
</comment>
<organism evidence="1 2">
    <name type="scientific">Undibacterium danionis</name>
    <dbReference type="NCBI Taxonomy" id="1812100"/>
    <lineage>
        <taxon>Bacteria</taxon>
        <taxon>Pseudomonadati</taxon>
        <taxon>Pseudomonadota</taxon>
        <taxon>Betaproteobacteria</taxon>
        <taxon>Burkholderiales</taxon>
        <taxon>Oxalobacteraceae</taxon>
        <taxon>Undibacterium</taxon>
    </lineage>
</organism>
<evidence type="ECO:0000313" key="1">
    <source>
        <dbReference type="EMBL" id="MFC0350178.1"/>
    </source>
</evidence>
<gene>
    <name evidence="1" type="ORF">ACFFJH_10200</name>
</gene>